<name>A0ABR5AXZ4_BACBA</name>
<evidence type="ECO:0000313" key="2">
    <source>
        <dbReference type="Proteomes" id="UP000031982"/>
    </source>
</evidence>
<evidence type="ECO:0000313" key="1">
    <source>
        <dbReference type="EMBL" id="KIL79611.1"/>
    </source>
</evidence>
<dbReference type="RefSeq" id="WP_041113261.1">
    <property type="nucleotide sequence ID" value="NZ_JARTHD010000016.1"/>
</dbReference>
<proteinExistence type="predicted"/>
<organism evidence="1 2">
    <name type="scientific">Bacillus badius</name>
    <dbReference type="NCBI Taxonomy" id="1455"/>
    <lineage>
        <taxon>Bacteria</taxon>
        <taxon>Bacillati</taxon>
        <taxon>Bacillota</taxon>
        <taxon>Bacilli</taxon>
        <taxon>Bacillales</taxon>
        <taxon>Bacillaceae</taxon>
        <taxon>Pseudobacillus</taxon>
    </lineage>
</organism>
<gene>
    <name evidence="1" type="ORF">SD77_2065</name>
</gene>
<comment type="caution">
    <text evidence="1">The sequence shown here is derived from an EMBL/GenBank/DDBJ whole genome shotgun (WGS) entry which is preliminary data.</text>
</comment>
<reference evidence="1 2" key="1">
    <citation type="submission" date="2015-01" db="EMBL/GenBank/DDBJ databases">
        <title>Genome Assembly of Bacillus badius MTCC 1458.</title>
        <authorList>
            <person name="Verma A."/>
            <person name="Khatri I."/>
            <person name="Mual P."/>
            <person name="Subramanian S."/>
            <person name="Krishnamurthi S."/>
        </authorList>
    </citation>
    <scope>NUCLEOTIDE SEQUENCE [LARGE SCALE GENOMIC DNA]</scope>
    <source>
        <strain evidence="1 2">MTCC 1458</strain>
    </source>
</reference>
<accession>A0ABR5AXZ4</accession>
<keyword evidence="2" id="KW-1185">Reference proteome</keyword>
<dbReference type="EMBL" id="JXLP01000002">
    <property type="protein sequence ID" value="KIL79611.1"/>
    <property type="molecule type" value="Genomic_DNA"/>
</dbReference>
<protein>
    <submittedName>
        <fullName evidence="1">Uncharacterized protein</fullName>
    </submittedName>
</protein>
<dbReference type="Proteomes" id="UP000031982">
    <property type="component" value="Unassembled WGS sequence"/>
</dbReference>
<sequence>MIVKINGVPCSRATGTYEKFVDYHDRCGFYTPLDKAADMIRESNWYQQDSTPSLSHFEKVKAYCGDDLFCYMDSMNRSIMESTPITEAIYKFISHRAAVIRWGIENNFNPFDMELTSWIFTHLV</sequence>